<dbReference type="STRING" id="559304.G8Y0K7"/>
<dbReference type="OMA" id="PMGKGLN"/>
<dbReference type="OrthoDB" id="3797628at2759"/>
<feature type="region of interest" description="Disordered" evidence="10">
    <location>
        <begin position="246"/>
        <end position="266"/>
    </location>
</feature>
<keyword evidence="5" id="KW-0509">mRNA transport</keyword>
<evidence type="ECO:0000256" key="3">
    <source>
        <dbReference type="ARBA" id="ARBA00022448"/>
    </source>
</evidence>
<comment type="similarity">
    <text evidence="2">Belongs to the nucleoporin GLFG family.</text>
</comment>
<evidence type="ECO:0000256" key="10">
    <source>
        <dbReference type="SAM" id="MobiDB-lite"/>
    </source>
</evidence>
<reference evidence="12 13" key="1">
    <citation type="journal article" date="2012" name="G3 (Bethesda)">
        <title>Pichia sorbitophila, an interspecies yeast hybrid reveals early steps of genome resolution following polyploidization.</title>
        <authorList>
            <person name="Leh Louis V."/>
            <person name="Despons L."/>
            <person name="Friedrich A."/>
            <person name="Martin T."/>
            <person name="Durrens P."/>
            <person name="Casaregola S."/>
            <person name="Neuveglise C."/>
            <person name="Fairhead C."/>
            <person name="Marck C."/>
            <person name="Cruz J.A."/>
            <person name="Straub M.L."/>
            <person name="Kugler V."/>
            <person name="Sacerdot C."/>
            <person name="Uzunov Z."/>
            <person name="Thierry A."/>
            <person name="Weiss S."/>
            <person name="Bleykasten C."/>
            <person name="De Montigny J."/>
            <person name="Jacques N."/>
            <person name="Jung P."/>
            <person name="Lemaire M."/>
            <person name="Mallet S."/>
            <person name="Morel G."/>
            <person name="Richard G.F."/>
            <person name="Sarkar A."/>
            <person name="Savel G."/>
            <person name="Schacherer J."/>
            <person name="Seret M.L."/>
            <person name="Talla E."/>
            <person name="Samson G."/>
            <person name="Jubin C."/>
            <person name="Poulain J."/>
            <person name="Vacherie B."/>
            <person name="Barbe V."/>
            <person name="Pelletier E."/>
            <person name="Sherman D.J."/>
            <person name="Westhof E."/>
            <person name="Weissenbach J."/>
            <person name="Baret P.V."/>
            <person name="Wincker P."/>
            <person name="Gaillardin C."/>
            <person name="Dujon B."/>
            <person name="Souciet J.L."/>
        </authorList>
    </citation>
    <scope>NUCLEOTIDE SEQUENCE [LARGE SCALE GENOMIC DNA]</scope>
    <source>
        <strain evidence="13">ATCC MYA-4447 / BCRC 22081 / CBS 7064 / NBRC 10061 / NRRL Y-12695</strain>
    </source>
</reference>
<evidence type="ECO:0000256" key="4">
    <source>
        <dbReference type="ARBA" id="ARBA00022813"/>
    </source>
</evidence>
<keyword evidence="13" id="KW-1185">Reference proteome</keyword>
<keyword evidence="3" id="KW-0813">Transport</keyword>
<evidence type="ECO:0000313" key="13">
    <source>
        <dbReference type="Proteomes" id="UP000005222"/>
    </source>
</evidence>
<dbReference type="InParanoid" id="G8Y0K7"/>
<feature type="region of interest" description="Disordered" evidence="10">
    <location>
        <begin position="49"/>
        <end position="147"/>
    </location>
</feature>
<sequence>MFGQSQGQGSGINSNNWGSSIGFGQANANNSAGGNSLFGNSLSKPDNNLFGSSNKALPKTGLFGNSSNTTTSATSNNSLFNNSNTAPTTANTASTGLFGSQKPATSNLFGTSSQPGTTPNTNLFGQSSNNGVSKVLTNSNTGGSKISTNPYSYNTIFNTIQNEITELPSSITEDLFTRNAEEESAKRKRKFSEKVEEDNSTVKSKLLSKLGQTLNFAKLFGSSSIRENKQKYKGIFTSPDVSHMNNSNGINPIKSEPTKSVKKSIPNDHGFKKLVIKSRPSKFHLIDADSVISTKRRRIVSSNAEPTKLIVDNYSSDESGDENDKKSTEHFDSNLRFHYKRPGARQEQENSKGINGNADNGKSKIIESRMGEYWTTPPIEELSKLPVDKLTSIENFIIGRIGYGQIVFNFPVDLSSFSLASRENGTSLADELFGRIVVIEKKVVKVYHDVDNKPPIGFGLNIPATITLENISPKPNQTPSALITYLRQLQGMEFITYDPITSMWTFKVKHFSIWGLVDDEYAEQEEGTGSFNDDTSSQKFQKASESPYQNDEYTKELKKQKVSNYTFGLPGGWGTSPNDSKAPMNIKWSLVDNEINNQLALYKQEKTANTLAENISDITIDSDDQNTRSSDESLDLVEHKGDEIKSESQTRNYDYLKQLINVLPTGVNISDIVNEKAYEPNITNEGVFDNIQLKPDLPISDDWLVQLELCNDINSALNTRYADKVENFKSSKLTSSAVDKMIFPRSSTNEMTKNTSTPSQNDRVLNKSKFPEYTPSKLKSISLVLDLLLKNSSITTRENEFPKVEKLVDVKFNTLAIIPSLETEDKQVFCLASALFDEQSPEMADNDEITLDKHVVDHLKHLQQRNIFSQWLKEYNHSLVDNILKTSITDPLKCVFWKVCAGDIKGAVVSAIDAKSNHLSVLLTLLDSNDDAVKSIAKNQLDHWRESDSLHLVPPYVLHVYRILSGHIHEIPDLPWNISLALKVYYGGQGTSLGELLQYVNARKVDNELIYNILELYNRTNNATPEKIGPAIHESNMDTTYKWLFFKLLSSDTNQSLLSDYSLELGKILESKGLFKEAAFVYMHIGDDKQNEEAIRSLVIQNIDELSNSIQYEDSKIFQDTLKIPDSLIFEAFAARRRKNGDFWAETEFLIEAKLWDKAHDCLINDLAPQVVISNNKQLINRFLELTSRFPESGNVVVSWPQGAGIYVNYLNLTKGDSSISSTESQLQLDFLLNNLPLVKINGSKESKIALSVINKKVGDLALSTFENIDNIKTKITSLKLSSIDREYFNIRLNSLSLP</sequence>
<dbReference type="SUPFAM" id="SSF82215">
    <property type="entry name" value="C-terminal autoproteolytic domain of nucleoporin nup98"/>
    <property type="match status" value="1"/>
</dbReference>
<dbReference type="EMBL" id="FO082046">
    <property type="protein sequence ID" value="CCE86360.1"/>
    <property type="molecule type" value="Genomic_DNA"/>
</dbReference>
<feature type="compositionally biased region" description="Basic and acidic residues" evidence="10">
    <location>
        <begin position="322"/>
        <end position="335"/>
    </location>
</feature>
<evidence type="ECO:0000256" key="1">
    <source>
        <dbReference type="ARBA" id="ARBA00004567"/>
    </source>
</evidence>
<dbReference type="Pfam" id="PF12110">
    <property type="entry name" value="Nup96"/>
    <property type="match status" value="2"/>
</dbReference>
<dbReference type="FunCoup" id="G8Y0K7">
    <property type="interactions" value="1289"/>
</dbReference>
<evidence type="ECO:0000256" key="6">
    <source>
        <dbReference type="ARBA" id="ARBA00022927"/>
    </source>
</evidence>
<evidence type="ECO:0000256" key="5">
    <source>
        <dbReference type="ARBA" id="ARBA00022816"/>
    </source>
</evidence>
<dbReference type="InterPro" id="IPR007230">
    <property type="entry name" value="Nup98_auto-Pept-S59_dom"/>
</dbReference>
<feature type="region of interest" description="Disordered" evidence="10">
    <location>
        <begin position="311"/>
        <end position="362"/>
    </location>
</feature>
<dbReference type="GO" id="GO:0006405">
    <property type="term" value="P:RNA export from nucleus"/>
    <property type="evidence" value="ECO:0007669"/>
    <property type="project" value="TreeGrafter"/>
</dbReference>
<dbReference type="HOGENOM" id="CLU_005908_0_0_1"/>
<dbReference type="InterPro" id="IPR021967">
    <property type="entry name" value="Nup98_C"/>
</dbReference>
<dbReference type="GO" id="GO:0000973">
    <property type="term" value="P:post-transcriptional tethering of RNA polymerase II gene DNA at nuclear periphery"/>
    <property type="evidence" value="ECO:0007669"/>
    <property type="project" value="TreeGrafter"/>
</dbReference>
<accession>G8Y0K7</accession>
<evidence type="ECO:0000313" key="12">
    <source>
        <dbReference type="EMBL" id="CCE86360.1"/>
    </source>
</evidence>
<gene>
    <name evidence="12" type="primary">Piso0_004844</name>
    <name evidence="12" type="ORF">GNLVRS01_PISO0N02367g</name>
</gene>
<evidence type="ECO:0000256" key="7">
    <source>
        <dbReference type="ARBA" id="ARBA00023010"/>
    </source>
</evidence>
<dbReference type="Gene3D" id="1.25.40.690">
    <property type="match status" value="1"/>
</dbReference>
<name>G8Y0K7_PICSO</name>
<proteinExistence type="inferred from homology"/>
<dbReference type="GO" id="GO:0044614">
    <property type="term" value="C:nuclear pore cytoplasmic filaments"/>
    <property type="evidence" value="ECO:0007669"/>
    <property type="project" value="TreeGrafter"/>
</dbReference>
<dbReference type="PANTHER" id="PTHR23198">
    <property type="entry name" value="NUCLEOPORIN"/>
    <property type="match status" value="1"/>
</dbReference>
<feature type="compositionally biased region" description="Polar residues" evidence="10">
    <location>
        <begin position="102"/>
        <end position="147"/>
    </location>
</feature>
<dbReference type="Pfam" id="PF04096">
    <property type="entry name" value="Nucleoporin2"/>
    <property type="match status" value="1"/>
</dbReference>
<dbReference type="eggNOG" id="KOG0845">
    <property type="taxonomic scope" value="Eukaryota"/>
</dbReference>
<dbReference type="PANTHER" id="PTHR23198:SF6">
    <property type="entry name" value="NUCLEAR PORE COMPLEX PROTEIN NUP98-NUP96"/>
    <property type="match status" value="1"/>
</dbReference>
<dbReference type="GO" id="GO:0003723">
    <property type="term" value="F:RNA binding"/>
    <property type="evidence" value="ECO:0007669"/>
    <property type="project" value="TreeGrafter"/>
</dbReference>
<keyword evidence="7" id="KW-0811">Translocation</keyword>
<feature type="domain" description="Peptidase S59" evidence="11">
    <location>
        <begin position="370"/>
        <end position="511"/>
    </location>
</feature>
<dbReference type="Gene3D" id="3.30.1610.10">
    <property type="entry name" value="Peptidase S59, nucleoporin"/>
    <property type="match status" value="1"/>
</dbReference>
<dbReference type="InterPro" id="IPR036903">
    <property type="entry name" value="Nup98_auto-Pept-S59_dom_sf"/>
</dbReference>
<feature type="compositionally biased region" description="Polar residues" evidence="10">
    <location>
        <begin position="527"/>
        <end position="551"/>
    </location>
</feature>
<dbReference type="GO" id="GO:0008139">
    <property type="term" value="F:nuclear localization sequence binding"/>
    <property type="evidence" value="ECO:0007669"/>
    <property type="project" value="TreeGrafter"/>
</dbReference>
<evidence type="ECO:0000256" key="8">
    <source>
        <dbReference type="ARBA" id="ARBA00023132"/>
    </source>
</evidence>
<evidence type="ECO:0000259" key="11">
    <source>
        <dbReference type="PROSITE" id="PS51434"/>
    </source>
</evidence>
<feature type="compositionally biased region" description="Low complexity" evidence="10">
    <location>
        <begin position="65"/>
        <end position="95"/>
    </location>
</feature>
<dbReference type="Proteomes" id="UP000005222">
    <property type="component" value="Chromosome N"/>
</dbReference>
<protein>
    <submittedName>
        <fullName evidence="12">Piso0_004844 protein</fullName>
    </submittedName>
</protein>
<evidence type="ECO:0000256" key="9">
    <source>
        <dbReference type="ARBA" id="ARBA00023242"/>
    </source>
</evidence>
<dbReference type="GO" id="GO:0006606">
    <property type="term" value="P:protein import into nucleus"/>
    <property type="evidence" value="ECO:0007669"/>
    <property type="project" value="TreeGrafter"/>
</dbReference>
<keyword evidence="8" id="KW-0906">Nuclear pore complex</keyword>
<keyword evidence="9" id="KW-0539">Nucleus</keyword>
<keyword evidence="6" id="KW-0653">Protein transport</keyword>
<feature type="region of interest" description="Disordered" evidence="10">
    <location>
        <begin position="525"/>
        <end position="551"/>
    </location>
</feature>
<feature type="compositionally biased region" description="Polar residues" evidence="10">
    <location>
        <begin position="351"/>
        <end position="360"/>
    </location>
</feature>
<keyword evidence="4" id="KW-0068">Autocatalytic cleavage</keyword>
<dbReference type="PROSITE" id="PS51434">
    <property type="entry name" value="NUP_C"/>
    <property type="match status" value="1"/>
</dbReference>
<dbReference type="GO" id="GO:0017056">
    <property type="term" value="F:structural constituent of nuclear pore"/>
    <property type="evidence" value="ECO:0007669"/>
    <property type="project" value="InterPro"/>
</dbReference>
<dbReference type="InterPro" id="IPR037665">
    <property type="entry name" value="Nucleoporin_S59-like"/>
</dbReference>
<dbReference type="GO" id="GO:0051028">
    <property type="term" value="P:mRNA transport"/>
    <property type="evidence" value="ECO:0007669"/>
    <property type="project" value="UniProtKB-KW"/>
</dbReference>
<dbReference type="GO" id="GO:0034398">
    <property type="term" value="P:telomere tethering at nuclear periphery"/>
    <property type="evidence" value="ECO:0007669"/>
    <property type="project" value="TreeGrafter"/>
</dbReference>
<comment type="subcellular location">
    <subcellularLocation>
        <location evidence="1">Nucleus</location>
        <location evidence="1">Nuclear pore complex</location>
    </subcellularLocation>
</comment>
<organism evidence="12 13">
    <name type="scientific">Pichia sorbitophila (strain ATCC MYA-4447 / BCRC 22081 / CBS 7064 / NBRC 10061 / NRRL Y-12695)</name>
    <name type="common">Hybrid yeast</name>
    <dbReference type="NCBI Taxonomy" id="559304"/>
    <lineage>
        <taxon>Eukaryota</taxon>
        <taxon>Fungi</taxon>
        <taxon>Dikarya</taxon>
        <taxon>Ascomycota</taxon>
        <taxon>Saccharomycotina</taxon>
        <taxon>Pichiomycetes</taxon>
        <taxon>Debaryomycetaceae</taxon>
        <taxon>Millerozyma</taxon>
    </lineage>
</organism>
<evidence type="ECO:0000256" key="2">
    <source>
        <dbReference type="ARBA" id="ARBA00008926"/>
    </source>
</evidence>